<dbReference type="PANTHER" id="PTHR30011">
    <property type="entry name" value="ALKANESULFONATE MONOOXYGENASE-RELATED"/>
    <property type="match status" value="1"/>
</dbReference>
<dbReference type="InterPro" id="IPR051260">
    <property type="entry name" value="Diverse_substr_monoxygenases"/>
</dbReference>
<evidence type="ECO:0000256" key="1">
    <source>
        <dbReference type="ARBA" id="ARBA00022630"/>
    </source>
</evidence>
<evidence type="ECO:0000313" key="6">
    <source>
        <dbReference type="Proteomes" id="UP001500689"/>
    </source>
</evidence>
<proteinExistence type="predicted"/>
<evidence type="ECO:0000256" key="4">
    <source>
        <dbReference type="ARBA" id="ARBA00023033"/>
    </source>
</evidence>
<dbReference type="Proteomes" id="UP001500689">
    <property type="component" value="Unassembled WGS sequence"/>
</dbReference>
<accession>A0ABP6XEY2</accession>
<name>A0ABP6XEY2_9PSEU</name>
<dbReference type="SUPFAM" id="SSF51679">
    <property type="entry name" value="Bacterial luciferase-like"/>
    <property type="match status" value="1"/>
</dbReference>
<evidence type="ECO:0008006" key="7">
    <source>
        <dbReference type="Google" id="ProtNLM"/>
    </source>
</evidence>
<keyword evidence="3" id="KW-0560">Oxidoreductase</keyword>
<keyword evidence="6" id="KW-1185">Reference proteome</keyword>
<comment type="caution">
    <text evidence="5">The sequence shown here is derived from an EMBL/GenBank/DDBJ whole genome shotgun (WGS) entry which is preliminary data.</text>
</comment>
<keyword evidence="2" id="KW-0288">FMN</keyword>
<sequence length="287" mass="29089">MTAPYLALGLAGPQLVELTGDPGLLARWDRLPVAFTVLGLDRIDGSAPASQTLDSSAVGAVLAARTDNGRFLVVASPQRDHPYNLARRTVSLGHLSRGRSGLLIGARDGYSARTPDGASAWGPPLTAETAAAVADAVRKLEQSWPHESIIGDRETGILVRSHEIVHADIGGAFPIAGPLTAPEPPTGASVLAGWGPGSGPVDLVLGGASVVVTPLGAQPPRDVTGVLLQAAAEQSLGELLGAAEGLLAAGFRPVPAGPLRTALGLAPASRAVAGRAAFPEPQPYPSL</sequence>
<keyword evidence="1" id="KW-0285">Flavoprotein</keyword>
<dbReference type="RefSeq" id="WP_344865314.1">
    <property type="nucleotide sequence ID" value="NZ_BAAAZN010000013.1"/>
</dbReference>
<protein>
    <recommendedName>
        <fullName evidence="7">Luciferase-like monooxygenase</fullName>
    </recommendedName>
</protein>
<evidence type="ECO:0000256" key="2">
    <source>
        <dbReference type="ARBA" id="ARBA00022643"/>
    </source>
</evidence>
<evidence type="ECO:0000313" key="5">
    <source>
        <dbReference type="EMBL" id="GAA3566079.1"/>
    </source>
</evidence>
<gene>
    <name evidence="5" type="ORF">GCM10022222_57390</name>
</gene>
<reference evidence="6" key="1">
    <citation type="journal article" date="2019" name="Int. J. Syst. Evol. Microbiol.">
        <title>The Global Catalogue of Microorganisms (GCM) 10K type strain sequencing project: providing services to taxonomists for standard genome sequencing and annotation.</title>
        <authorList>
            <consortium name="The Broad Institute Genomics Platform"/>
            <consortium name="The Broad Institute Genome Sequencing Center for Infectious Disease"/>
            <person name="Wu L."/>
            <person name="Ma J."/>
        </authorList>
    </citation>
    <scope>NUCLEOTIDE SEQUENCE [LARGE SCALE GENOMIC DNA]</scope>
    <source>
        <strain evidence="6">JCM 16898</strain>
    </source>
</reference>
<dbReference type="Gene3D" id="3.20.20.30">
    <property type="entry name" value="Luciferase-like domain"/>
    <property type="match status" value="1"/>
</dbReference>
<keyword evidence="4" id="KW-0503">Monooxygenase</keyword>
<evidence type="ECO:0000256" key="3">
    <source>
        <dbReference type="ARBA" id="ARBA00023002"/>
    </source>
</evidence>
<dbReference type="EMBL" id="BAAAZN010000013">
    <property type="protein sequence ID" value="GAA3566079.1"/>
    <property type="molecule type" value="Genomic_DNA"/>
</dbReference>
<organism evidence="5 6">
    <name type="scientific">Amycolatopsis ultiminotia</name>
    <dbReference type="NCBI Taxonomy" id="543629"/>
    <lineage>
        <taxon>Bacteria</taxon>
        <taxon>Bacillati</taxon>
        <taxon>Actinomycetota</taxon>
        <taxon>Actinomycetes</taxon>
        <taxon>Pseudonocardiales</taxon>
        <taxon>Pseudonocardiaceae</taxon>
        <taxon>Amycolatopsis</taxon>
    </lineage>
</organism>
<dbReference type="InterPro" id="IPR036661">
    <property type="entry name" value="Luciferase-like_sf"/>
</dbReference>
<dbReference type="PANTHER" id="PTHR30011:SF16">
    <property type="entry name" value="C2H2 FINGER DOMAIN TRANSCRIPTION FACTOR (EUROFUNG)-RELATED"/>
    <property type="match status" value="1"/>
</dbReference>